<dbReference type="Proteomes" id="UP000664209">
    <property type="component" value="Unassembled WGS sequence"/>
</dbReference>
<gene>
    <name evidence="3" type="ORF">J4G33_14930</name>
</gene>
<comment type="caution">
    <text evidence="3">The sequence shown here is derived from an EMBL/GenBank/DDBJ whole genome shotgun (WGS) entry which is preliminary data.</text>
</comment>
<dbReference type="AlphaFoldDB" id="A0A939LS61"/>
<keyword evidence="1" id="KW-0732">Signal</keyword>
<dbReference type="RefSeq" id="WP_208056791.1">
    <property type="nucleotide sequence ID" value="NZ_JAGEMK010000010.1"/>
</dbReference>
<dbReference type="PROSITE" id="PS51257">
    <property type="entry name" value="PROKAR_LIPOPROTEIN"/>
    <property type="match status" value="1"/>
</dbReference>
<dbReference type="InterPro" id="IPR026004">
    <property type="entry name" value="Septum_form"/>
</dbReference>
<name>A0A939LS61_9CELL</name>
<evidence type="ECO:0000313" key="3">
    <source>
        <dbReference type="EMBL" id="MBO1753103.1"/>
    </source>
</evidence>
<reference evidence="3" key="1">
    <citation type="submission" date="2021-03" db="EMBL/GenBank/DDBJ databases">
        <title>Actinotalea soli sp. nov., isolated from soil.</title>
        <authorList>
            <person name="Ping W."/>
            <person name="Zhang J."/>
        </authorList>
    </citation>
    <scope>NUCLEOTIDE SEQUENCE</scope>
    <source>
        <strain evidence="3">BY-33</strain>
    </source>
</reference>
<accession>A0A939LS61</accession>
<evidence type="ECO:0000259" key="2">
    <source>
        <dbReference type="Pfam" id="PF13845"/>
    </source>
</evidence>
<feature type="chain" id="PRO_5039400582" evidence="1">
    <location>
        <begin position="27"/>
        <end position="144"/>
    </location>
</feature>
<keyword evidence="4" id="KW-1185">Reference proteome</keyword>
<dbReference type="EMBL" id="JAGEMK010000010">
    <property type="protein sequence ID" value="MBO1753103.1"/>
    <property type="molecule type" value="Genomic_DNA"/>
</dbReference>
<feature type="domain" description="Septum formation-related" evidence="2">
    <location>
        <begin position="33"/>
        <end position="130"/>
    </location>
</feature>
<evidence type="ECO:0000256" key="1">
    <source>
        <dbReference type="SAM" id="SignalP"/>
    </source>
</evidence>
<feature type="signal peptide" evidence="1">
    <location>
        <begin position="1"/>
        <end position="26"/>
    </location>
</feature>
<organism evidence="3 4">
    <name type="scientific">Actinotalea soli</name>
    <dbReference type="NCBI Taxonomy" id="2819234"/>
    <lineage>
        <taxon>Bacteria</taxon>
        <taxon>Bacillati</taxon>
        <taxon>Actinomycetota</taxon>
        <taxon>Actinomycetes</taxon>
        <taxon>Micrococcales</taxon>
        <taxon>Cellulomonadaceae</taxon>
        <taxon>Actinotalea</taxon>
    </lineage>
</organism>
<sequence>MRTFTRPAAVASAALLLVGLSGCSESVFDLEVGDCMNSPDVADEELSSVSTVPCDEPHDAEAYAAMMFEDGDFPGLQGVVSASEAYCLDEFETFIGLPYDASELGVTSIYPTQDSWDRLDDREVLCLVIDEQGDVTGSLEGAQR</sequence>
<protein>
    <submittedName>
        <fullName evidence="3">Septum formation family protein</fullName>
    </submittedName>
</protein>
<evidence type="ECO:0000313" key="4">
    <source>
        <dbReference type="Proteomes" id="UP000664209"/>
    </source>
</evidence>
<dbReference type="Pfam" id="PF13845">
    <property type="entry name" value="Septum_form"/>
    <property type="match status" value="1"/>
</dbReference>
<proteinExistence type="predicted"/>